<dbReference type="InterPro" id="IPR023346">
    <property type="entry name" value="Lysozyme-like_dom_sf"/>
</dbReference>
<dbReference type="Pfam" id="PF00912">
    <property type="entry name" value="Transgly"/>
    <property type="match status" value="1"/>
</dbReference>
<feature type="compositionally biased region" description="Basic and acidic residues" evidence="16">
    <location>
        <begin position="34"/>
        <end position="46"/>
    </location>
</feature>
<organism evidence="20">
    <name type="scientific">Thermosporothrix sp. COM3</name>
    <dbReference type="NCBI Taxonomy" id="2490863"/>
    <lineage>
        <taxon>Bacteria</taxon>
        <taxon>Bacillati</taxon>
        <taxon>Chloroflexota</taxon>
        <taxon>Ktedonobacteria</taxon>
        <taxon>Ktedonobacterales</taxon>
        <taxon>Thermosporotrichaceae</taxon>
        <taxon>Thermosporothrix</taxon>
    </lineage>
</organism>
<evidence type="ECO:0000256" key="5">
    <source>
        <dbReference type="ARBA" id="ARBA00022676"/>
    </source>
</evidence>
<evidence type="ECO:0000256" key="15">
    <source>
        <dbReference type="SAM" id="Coils"/>
    </source>
</evidence>
<keyword evidence="8" id="KW-0133">Cell shape</keyword>
<evidence type="ECO:0000256" key="16">
    <source>
        <dbReference type="SAM" id="MobiDB-lite"/>
    </source>
</evidence>
<sequence length="983" mass="107568">MRITPQQAEKKSVASAIPKRPVQNTPSSPGLTAEEQKPAPKAEKPAENAQKSGQQNAGRPAIPRRPAQTPSSPGLASGSSKQPEKQAPHTEKGGEEKSKQQADIAEQKTTAIPKAAAPQKSGKADIAEQDTVSITKISSEEKPGKLADISEQKTAAIERSSLPKNADALAAQNTVLLEHQPVPQPSSKVPGHTLPTTPPPGQDNGTDLSLQQGMPPVRSDDVFESAEDFAERRARVNRVMIVKKRRKERKEGKRFPLLARIAVIILLILIVLTSGGGGAAFAYYQAQLPQLQGIADHSLFQTTHIYDRNGKPLYDLYDKQIGKGRRTYVDYKNISPLLVEATVAVEDKSFWENPGFDFQGIGRAITSGGSAGGGSTITQQLIKVQLFEGLPRTPERKIQEIFLAAGLNQQYPKWKIMEMYLNTVNYGNINYGVEAAAQDYFGLKPKCDKKTNTCIPAVAQLTLGQATLLAGLPNSPTTLNPIYNKENALKRQQQVLASLLRDKKITEQQAKQAADEMKKFKFVSHSSQQKMQAPHFVNFVIDQLAQVLGPENLRNGGYSIYTSLDLDLEKKVEQITYSNLYEETYDKLNGVYTVLSRDRNVNNAAVMVMNPRTGEILAMNGSVNYNSSTPEAQGQVNAVTQTFRQPGSSFKPIVYATAFEMGWYPGMILPDRETLYPYPDGNGVNGWYTPQNYDRQFRTNIPMTARKALGNSFNISAVDTVMFAGIPNVLNMAGRLGIDTVAKVDPKNTGASLALGAKEASLYEMTGAYAVFANKGKRVPPVSILKIVDNQGRTIYQYDPKKPQGQQVVKPEVAFMISDMLSDKEARYLEFPPGNDLELPDGRPAAVKTGTTDSFKDNWTIGYTPYLTVGVWAGNSDNSEMHDVIGLTGAGPIWNQVMDYASKKYNFPMDGFTPPGNVHKVPVSNYTGLLPGAGDPVNEDWMIDSLQPTIYGSNYYVPTATCVNGKDQNGKPCTPPKKDDKKP</sequence>
<evidence type="ECO:0000256" key="10">
    <source>
        <dbReference type="ARBA" id="ARBA00023136"/>
    </source>
</evidence>
<feature type="coiled-coil region" evidence="15">
    <location>
        <begin position="489"/>
        <end position="516"/>
    </location>
</feature>
<keyword evidence="17" id="KW-0812">Transmembrane</keyword>
<feature type="compositionally biased region" description="Polar residues" evidence="16">
    <location>
        <begin position="68"/>
        <end position="81"/>
    </location>
</feature>
<dbReference type="SUPFAM" id="SSF53955">
    <property type="entry name" value="Lysozyme-like"/>
    <property type="match status" value="1"/>
</dbReference>
<keyword evidence="9" id="KW-0573">Peptidoglycan synthesis</keyword>
<evidence type="ECO:0000256" key="2">
    <source>
        <dbReference type="ARBA" id="ARBA00022475"/>
    </source>
</evidence>
<accession>A0A455SS36</accession>
<evidence type="ECO:0000256" key="3">
    <source>
        <dbReference type="ARBA" id="ARBA00022645"/>
    </source>
</evidence>
<evidence type="ECO:0000256" key="6">
    <source>
        <dbReference type="ARBA" id="ARBA00022679"/>
    </source>
</evidence>
<evidence type="ECO:0000256" key="11">
    <source>
        <dbReference type="ARBA" id="ARBA00023268"/>
    </source>
</evidence>
<dbReference type="EMBL" id="AP019376">
    <property type="protein sequence ID" value="BBH89879.1"/>
    <property type="molecule type" value="Genomic_DNA"/>
</dbReference>
<feature type="region of interest" description="Disordered" evidence="16">
    <location>
        <begin position="1"/>
        <end position="152"/>
    </location>
</feature>
<dbReference type="InterPro" id="IPR012338">
    <property type="entry name" value="Beta-lactam/transpept-like"/>
</dbReference>
<evidence type="ECO:0000256" key="14">
    <source>
        <dbReference type="ARBA" id="ARBA00049902"/>
    </source>
</evidence>
<name>A0A455SS36_9CHLR</name>
<comment type="catalytic activity">
    <reaction evidence="14">
        <text>[GlcNAc-(1-&gt;4)-Mur2Ac(oyl-L-Ala-gamma-D-Glu-L-Lys-D-Ala-D-Ala)](n)-di-trans,octa-cis-undecaprenyl diphosphate + beta-D-GlcNAc-(1-&gt;4)-Mur2Ac(oyl-L-Ala-gamma-D-Glu-L-Lys-D-Ala-D-Ala)-di-trans,octa-cis-undecaprenyl diphosphate = [GlcNAc-(1-&gt;4)-Mur2Ac(oyl-L-Ala-gamma-D-Glu-L-Lys-D-Ala-D-Ala)](n+1)-di-trans,octa-cis-undecaprenyl diphosphate + di-trans,octa-cis-undecaprenyl diphosphate + H(+)</text>
        <dbReference type="Rhea" id="RHEA:23708"/>
        <dbReference type="Rhea" id="RHEA-COMP:9602"/>
        <dbReference type="Rhea" id="RHEA-COMP:9603"/>
        <dbReference type="ChEBI" id="CHEBI:15378"/>
        <dbReference type="ChEBI" id="CHEBI:58405"/>
        <dbReference type="ChEBI" id="CHEBI:60033"/>
        <dbReference type="ChEBI" id="CHEBI:78435"/>
        <dbReference type="EC" id="2.4.99.28"/>
    </reaction>
</comment>
<feature type="domain" description="Penicillin-binding protein transpeptidase" evidence="18">
    <location>
        <begin position="605"/>
        <end position="898"/>
    </location>
</feature>
<dbReference type="GO" id="GO:0008360">
    <property type="term" value="P:regulation of cell shape"/>
    <property type="evidence" value="ECO:0007669"/>
    <property type="project" value="UniProtKB-KW"/>
</dbReference>
<gene>
    <name evidence="20" type="ORF">KTC_46300</name>
</gene>
<comment type="catalytic activity">
    <reaction evidence="13">
        <text>Preferential cleavage: (Ac)2-L-Lys-D-Ala-|-D-Ala. Also transpeptidation of peptidyl-alanyl moieties that are N-acyl substituents of D-alanine.</text>
        <dbReference type="EC" id="3.4.16.4"/>
    </reaction>
</comment>
<evidence type="ECO:0000256" key="4">
    <source>
        <dbReference type="ARBA" id="ARBA00022670"/>
    </source>
</evidence>
<dbReference type="GO" id="GO:0009252">
    <property type="term" value="P:peptidoglycan biosynthetic process"/>
    <property type="evidence" value="ECO:0007669"/>
    <property type="project" value="UniProtKB-KW"/>
</dbReference>
<evidence type="ECO:0000256" key="17">
    <source>
        <dbReference type="SAM" id="Phobius"/>
    </source>
</evidence>
<keyword evidence="3" id="KW-0121">Carboxypeptidase</keyword>
<evidence type="ECO:0000256" key="7">
    <source>
        <dbReference type="ARBA" id="ARBA00022801"/>
    </source>
</evidence>
<keyword evidence="11" id="KW-0511">Multifunctional enzyme</keyword>
<keyword evidence="12" id="KW-0961">Cell wall biogenesis/degradation</keyword>
<dbReference type="Gene3D" id="3.40.710.10">
    <property type="entry name" value="DD-peptidase/beta-lactamase superfamily"/>
    <property type="match status" value="1"/>
</dbReference>
<dbReference type="GO" id="GO:0008955">
    <property type="term" value="F:peptidoglycan glycosyltransferase activity"/>
    <property type="evidence" value="ECO:0007669"/>
    <property type="project" value="UniProtKB-EC"/>
</dbReference>
<dbReference type="GO" id="GO:0008658">
    <property type="term" value="F:penicillin binding"/>
    <property type="evidence" value="ECO:0007669"/>
    <property type="project" value="InterPro"/>
</dbReference>
<evidence type="ECO:0000256" key="13">
    <source>
        <dbReference type="ARBA" id="ARBA00034000"/>
    </source>
</evidence>
<evidence type="ECO:0000259" key="18">
    <source>
        <dbReference type="Pfam" id="PF00905"/>
    </source>
</evidence>
<protein>
    <submittedName>
        <fullName evidence="20">Uncharacterized protein</fullName>
    </submittedName>
</protein>
<proteinExistence type="predicted"/>
<dbReference type="GO" id="GO:0030288">
    <property type="term" value="C:outer membrane-bounded periplasmic space"/>
    <property type="evidence" value="ECO:0007669"/>
    <property type="project" value="TreeGrafter"/>
</dbReference>
<reference evidence="20" key="1">
    <citation type="submission" date="2018-12" db="EMBL/GenBank/DDBJ databases">
        <title>Novel natural products biosynthetic potential of the class Ktedonobacteria.</title>
        <authorList>
            <person name="Zheng Y."/>
            <person name="Saitou A."/>
            <person name="Wang C.M."/>
            <person name="Toyoda A."/>
            <person name="Minakuchi Y."/>
            <person name="Sekiguchi Y."/>
            <person name="Ueda K."/>
            <person name="Takano H."/>
            <person name="Sakai Y."/>
            <person name="Yokota A."/>
            <person name="Yabe S."/>
        </authorList>
    </citation>
    <scope>NUCLEOTIDE SEQUENCE</scope>
    <source>
        <strain evidence="20">COM3</strain>
    </source>
</reference>
<dbReference type="InterPro" id="IPR001460">
    <property type="entry name" value="PCN-bd_Tpept"/>
</dbReference>
<evidence type="ECO:0000256" key="12">
    <source>
        <dbReference type="ARBA" id="ARBA00023316"/>
    </source>
</evidence>
<dbReference type="InterPro" id="IPR001264">
    <property type="entry name" value="Glyco_trans_51"/>
</dbReference>
<feature type="domain" description="Glycosyl transferase family 51" evidence="19">
    <location>
        <begin position="323"/>
        <end position="498"/>
    </location>
</feature>
<feature type="compositionally biased region" description="Basic and acidic residues" evidence="16">
    <location>
        <begin position="82"/>
        <end position="100"/>
    </location>
</feature>
<evidence type="ECO:0000256" key="9">
    <source>
        <dbReference type="ARBA" id="ARBA00022984"/>
    </source>
</evidence>
<feature type="transmembrane region" description="Helical" evidence="17">
    <location>
        <begin position="257"/>
        <end position="284"/>
    </location>
</feature>
<dbReference type="SUPFAM" id="SSF56601">
    <property type="entry name" value="beta-lactamase/transpeptidase-like"/>
    <property type="match status" value="1"/>
</dbReference>
<feature type="region of interest" description="Disordered" evidence="16">
    <location>
        <begin position="181"/>
        <end position="216"/>
    </location>
</feature>
<dbReference type="GO" id="GO:0005886">
    <property type="term" value="C:plasma membrane"/>
    <property type="evidence" value="ECO:0007669"/>
    <property type="project" value="UniProtKB-SubCell"/>
</dbReference>
<keyword evidence="7" id="KW-0378">Hydrolase</keyword>
<keyword evidence="2" id="KW-1003">Cell membrane</keyword>
<dbReference type="GO" id="GO:0009002">
    <property type="term" value="F:serine-type D-Ala-D-Ala carboxypeptidase activity"/>
    <property type="evidence" value="ECO:0007669"/>
    <property type="project" value="UniProtKB-EC"/>
</dbReference>
<dbReference type="AlphaFoldDB" id="A0A455SS36"/>
<comment type="subcellular location">
    <subcellularLocation>
        <location evidence="1">Cell membrane</location>
    </subcellularLocation>
</comment>
<dbReference type="InterPro" id="IPR036950">
    <property type="entry name" value="PBP_transglycosylase"/>
</dbReference>
<dbReference type="InterPro" id="IPR050396">
    <property type="entry name" value="Glycosyltr_51/Transpeptidase"/>
</dbReference>
<dbReference type="Pfam" id="PF00905">
    <property type="entry name" value="Transpeptidase"/>
    <property type="match status" value="1"/>
</dbReference>
<keyword evidence="5" id="KW-0328">Glycosyltransferase</keyword>
<feature type="compositionally biased region" description="Polar residues" evidence="16">
    <location>
        <begin position="203"/>
        <end position="212"/>
    </location>
</feature>
<keyword evidence="17" id="KW-1133">Transmembrane helix</keyword>
<dbReference type="GO" id="GO:0006508">
    <property type="term" value="P:proteolysis"/>
    <property type="evidence" value="ECO:0007669"/>
    <property type="project" value="UniProtKB-KW"/>
</dbReference>
<keyword evidence="4" id="KW-0645">Protease</keyword>
<dbReference type="PANTHER" id="PTHR32282:SF11">
    <property type="entry name" value="PENICILLIN-BINDING PROTEIN 1B"/>
    <property type="match status" value="1"/>
</dbReference>
<evidence type="ECO:0000256" key="1">
    <source>
        <dbReference type="ARBA" id="ARBA00004236"/>
    </source>
</evidence>
<evidence type="ECO:0000259" key="19">
    <source>
        <dbReference type="Pfam" id="PF00912"/>
    </source>
</evidence>
<feature type="compositionally biased region" description="Basic and acidic residues" evidence="16">
    <location>
        <begin position="138"/>
        <end position="151"/>
    </location>
</feature>
<keyword evidence="10 17" id="KW-0472">Membrane</keyword>
<keyword evidence="6" id="KW-0808">Transferase</keyword>
<dbReference type="GO" id="GO:0071555">
    <property type="term" value="P:cell wall organization"/>
    <property type="evidence" value="ECO:0007669"/>
    <property type="project" value="UniProtKB-KW"/>
</dbReference>
<evidence type="ECO:0000313" key="20">
    <source>
        <dbReference type="EMBL" id="BBH89879.1"/>
    </source>
</evidence>
<evidence type="ECO:0000256" key="8">
    <source>
        <dbReference type="ARBA" id="ARBA00022960"/>
    </source>
</evidence>
<dbReference type="PANTHER" id="PTHR32282">
    <property type="entry name" value="BINDING PROTEIN TRANSPEPTIDASE, PUTATIVE-RELATED"/>
    <property type="match status" value="1"/>
</dbReference>
<keyword evidence="15" id="KW-0175">Coiled coil</keyword>
<dbReference type="Gene3D" id="1.10.3810.10">
    <property type="entry name" value="Biosynthetic peptidoglycan transglycosylase-like"/>
    <property type="match status" value="1"/>
</dbReference>